<dbReference type="Pfam" id="PF00111">
    <property type="entry name" value="Fer2"/>
    <property type="match status" value="1"/>
</dbReference>
<dbReference type="PROSITE" id="PS51085">
    <property type="entry name" value="2FE2S_FER_2"/>
    <property type="match status" value="1"/>
</dbReference>
<dbReference type="Gene3D" id="3.40.50.80">
    <property type="entry name" value="Nucleotide-binding domain of ferredoxin-NADP reductase (FNR) module"/>
    <property type="match status" value="1"/>
</dbReference>
<dbReference type="PANTHER" id="PTHR47354">
    <property type="entry name" value="NADH OXIDOREDUCTASE HCR"/>
    <property type="match status" value="1"/>
</dbReference>
<keyword evidence="7" id="KW-1185">Reference proteome</keyword>
<reference evidence="6" key="1">
    <citation type="journal article" date="2017" name="MBio">
        <title>Type VI secretion-mediated competition in the bee gut microbiome.</title>
        <authorList>
            <person name="Steele M.I."/>
            <person name="Kwong W.K."/>
            <person name="Powell J.E."/>
            <person name="Whiteley M."/>
            <person name="Moran N.A."/>
        </authorList>
    </citation>
    <scope>NUCLEOTIDE SEQUENCE [LARGE SCALE GENOMIC DNA]</scope>
    <source>
        <strain evidence="6">WkB273</strain>
    </source>
</reference>
<dbReference type="Pfam" id="PF00970">
    <property type="entry name" value="FAD_binding_6"/>
    <property type="match status" value="1"/>
</dbReference>
<dbReference type="InterPro" id="IPR039261">
    <property type="entry name" value="FNR_nucleotide-bd"/>
</dbReference>
<dbReference type="InterPro" id="IPR017927">
    <property type="entry name" value="FAD-bd_FR_type"/>
</dbReference>
<accession>A0A2N9X5R6</accession>
<evidence type="ECO:0008006" key="8">
    <source>
        <dbReference type="Google" id="ProtNLM"/>
    </source>
</evidence>
<dbReference type="PROSITE" id="PS51384">
    <property type="entry name" value="FAD_FR"/>
    <property type="match status" value="1"/>
</dbReference>
<evidence type="ECO:0000259" key="4">
    <source>
        <dbReference type="PROSITE" id="PS51085"/>
    </source>
</evidence>
<dbReference type="GO" id="GO:0051537">
    <property type="term" value="F:2 iron, 2 sulfur cluster binding"/>
    <property type="evidence" value="ECO:0007669"/>
    <property type="project" value="UniProtKB-KW"/>
</dbReference>
<comment type="cofactor">
    <cofactor evidence="1">
        <name>FAD</name>
        <dbReference type="ChEBI" id="CHEBI:57692"/>
    </cofactor>
</comment>
<feature type="domain" description="2Fe-2S ferredoxin-type" evidence="4">
    <location>
        <begin position="3"/>
        <end position="92"/>
    </location>
</feature>
<keyword evidence="2" id="KW-0408">Iron</keyword>
<dbReference type="Gene3D" id="3.10.20.30">
    <property type="match status" value="1"/>
</dbReference>
<keyword evidence="2" id="KW-0479">Metal-binding</keyword>
<dbReference type="GO" id="GO:0016491">
    <property type="term" value="F:oxidoreductase activity"/>
    <property type="evidence" value="ECO:0007669"/>
    <property type="project" value="InterPro"/>
</dbReference>
<dbReference type="InterPro" id="IPR036010">
    <property type="entry name" value="2Fe-2S_ferredoxin-like_sf"/>
</dbReference>
<protein>
    <recommendedName>
        <fullName evidence="8">CDP-6-deoxy-delta-3,4-glucoseen reductase</fullName>
    </recommendedName>
</protein>
<dbReference type="RefSeq" id="WP_100152436.1">
    <property type="nucleotide sequence ID" value="NZ_MEIL01000029.1"/>
</dbReference>
<dbReference type="PRINTS" id="PR00371">
    <property type="entry name" value="FPNCR"/>
</dbReference>
<dbReference type="AlphaFoldDB" id="A0A2N9X5R6"/>
<proteinExistence type="predicted"/>
<evidence type="ECO:0000313" key="7">
    <source>
        <dbReference type="Proteomes" id="UP000230202"/>
    </source>
</evidence>
<dbReference type="Proteomes" id="UP000230202">
    <property type="component" value="Unassembled WGS sequence"/>
</dbReference>
<organism evidence="6 7">
    <name type="scientific">Snodgrassella alvi</name>
    <dbReference type="NCBI Taxonomy" id="1196083"/>
    <lineage>
        <taxon>Bacteria</taxon>
        <taxon>Pseudomonadati</taxon>
        <taxon>Pseudomonadota</taxon>
        <taxon>Betaproteobacteria</taxon>
        <taxon>Neisseriales</taxon>
        <taxon>Neisseriaceae</taxon>
        <taxon>Snodgrassella</taxon>
    </lineage>
</organism>
<keyword evidence="2" id="KW-0001">2Fe-2S</keyword>
<dbReference type="PANTHER" id="PTHR47354:SF5">
    <property type="entry name" value="PROTEIN RFBI"/>
    <property type="match status" value="1"/>
</dbReference>
<dbReference type="EMBL" id="MEIL01000029">
    <property type="protein sequence ID" value="PIT38519.1"/>
    <property type="molecule type" value="Genomic_DNA"/>
</dbReference>
<keyword evidence="2" id="KW-0411">Iron-sulfur</keyword>
<dbReference type="InterPro" id="IPR012675">
    <property type="entry name" value="Beta-grasp_dom_sf"/>
</dbReference>
<dbReference type="Pfam" id="PF00175">
    <property type="entry name" value="NAD_binding_1"/>
    <property type="match status" value="1"/>
</dbReference>
<dbReference type="InterPro" id="IPR017938">
    <property type="entry name" value="Riboflavin_synthase-like_b-brl"/>
</dbReference>
<evidence type="ECO:0000256" key="3">
    <source>
        <dbReference type="ARBA" id="ARBA00034078"/>
    </source>
</evidence>
<gene>
    <name evidence="6" type="ORF">BHC54_08235</name>
</gene>
<comment type="cofactor">
    <cofactor evidence="3">
        <name>[2Fe-2S] cluster</name>
        <dbReference type="ChEBI" id="CHEBI:190135"/>
    </cofactor>
</comment>
<comment type="caution">
    <text evidence="6">The sequence shown here is derived from an EMBL/GenBank/DDBJ whole genome shotgun (WGS) entry which is preliminary data.</text>
</comment>
<dbReference type="Gene3D" id="2.40.30.10">
    <property type="entry name" value="Translation factors"/>
    <property type="match status" value="1"/>
</dbReference>
<dbReference type="PRINTS" id="PR00410">
    <property type="entry name" value="PHEHYDRXLASE"/>
</dbReference>
<dbReference type="InterPro" id="IPR001041">
    <property type="entry name" value="2Fe-2S_ferredoxin-type"/>
</dbReference>
<dbReference type="SUPFAM" id="SSF52343">
    <property type="entry name" value="Ferredoxin reductase-like, C-terminal NADP-linked domain"/>
    <property type="match status" value="1"/>
</dbReference>
<dbReference type="SUPFAM" id="SSF63380">
    <property type="entry name" value="Riboflavin synthase domain-like"/>
    <property type="match status" value="1"/>
</dbReference>
<dbReference type="InterPro" id="IPR001709">
    <property type="entry name" value="Flavoprot_Pyr_Nucl_cyt_Rdtase"/>
</dbReference>
<evidence type="ECO:0000313" key="6">
    <source>
        <dbReference type="EMBL" id="PIT38519.1"/>
    </source>
</evidence>
<feature type="domain" description="FAD-binding FR-type" evidence="5">
    <location>
        <begin position="96"/>
        <end position="199"/>
    </location>
</feature>
<evidence type="ECO:0000256" key="1">
    <source>
        <dbReference type="ARBA" id="ARBA00001974"/>
    </source>
</evidence>
<dbReference type="InterPro" id="IPR050415">
    <property type="entry name" value="MRET"/>
</dbReference>
<dbReference type="InterPro" id="IPR008333">
    <property type="entry name" value="Cbr1-like_FAD-bd_dom"/>
</dbReference>
<evidence type="ECO:0000259" key="5">
    <source>
        <dbReference type="PROSITE" id="PS51384"/>
    </source>
</evidence>
<name>A0A2N9X5R6_9NEIS</name>
<dbReference type="CDD" id="cd00207">
    <property type="entry name" value="fer2"/>
    <property type="match status" value="1"/>
</dbReference>
<evidence type="ECO:0000256" key="2">
    <source>
        <dbReference type="ARBA" id="ARBA00022714"/>
    </source>
</evidence>
<dbReference type="InterPro" id="IPR001433">
    <property type="entry name" value="OxRdtase_FAD/NAD-bd"/>
</dbReference>
<dbReference type="SUPFAM" id="SSF54292">
    <property type="entry name" value="2Fe-2S ferredoxin-like"/>
    <property type="match status" value="1"/>
</dbReference>
<sequence>MSYQITVLPAGETFQSPEGTSLLQAAIDQGIMLPHACKSGCCGACKAQLVKGQTTEINPQSALNSNDTNQQDILLCCQSAKTDLTLYLPNYNGHSAQPVQTLTARIDDIRYCGHTAILSLKLAQRKPFHFTAGQYIDIVLSDNQRRSYSIAGFDTNRRQLIIHVRRHHGGVFSEQLFDGRLRPKDILHFHGPLGNFQLNSQQKPLIMLASGTGIAPIEAMLETLKQQQFQLPVSIYWGMAAEENLYDAAVLDKLCSELALAQWSAVLSHPSALWKGARGYVQQAALAAHPDMNKYEVYACGHPQMIHQAKNLFTNQAGLPEDAFFADNFTPAV</sequence>